<evidence type="ECO:0008006" key="3">
    <source>
        <dbReference type="Google" id="ProtNLM"/>
    </source>
</evidence>
<organism evidence="1 2">
    <name type="scientific">Candidatus Woesebacteria bacterium RIFCSPHIGHO2_01_FULL_38_9b</name>
    <dbReference type="NCBI Taxonomy" id="1802493"/>
    <lineage>
        <taxon>Bacteria</taxon>
        <taxon>Candidatus Woeseibacteriota</taxon>
    </lineage>
</organism>
<evidence type="ECO:0000313" key="1">
    <source>
        <dbReference type="EMBL" id="OGM20392.1"/>
    </source>
</evidence>
<dbReference type="EMBL" id="MGGF01000063">
    <property type="protein sequence ID" value="OGM20392.1"/>
    <property type="molecule type" value="Genomic_DNA"/>
</dbReference>
<feature type="non-terminal residue" evidence="1">
    <location>
        <position position="82"/>
    </location>
</feature>
<comment type="caution">
    <text evidence="1">The sequence shown here is derived from an EMBL/GenBank/DDBJ whole genome shotgun (WGS) entry which is preliminary data.</text>
</comment>
<reference evidence="1 2" key="1">
    <citation type="journal article" date="2016" name="Nat. Commun.">
        <title>Thousands of microbial genomes shed light on interconnected biogeochemical processes in an aquifer system.</title>
        <authorList>
            <person name="Anantharaman K."/>
            <person name="Brown C.T."/>
            <person name="Hug L.A."/>
            <person name="Sharon I."/>
            <person name="Castelle C.J."/>
            <person name="Probst A.J."/>
            <person name="Thomas B.C."/>
            <person name="Singh A."/>
            <person name="Wilkins M.J."/>
            <person name="Karaoz U."/>
            <person name="Brodie E.L."/>
            <person name="Williams K.H."/>
            <person name="Hubbard S.S."/>
            <person name="Banfield J.F."/>
        </authorList>
    </citation>
    <scope>NUCLEOTIDE SEQUENCE [LARGE SCALE GENOMIC DNA]</scope>
</reference>
<dbReference type="Gene3D" id="3.30.160.250">
    <property type="match status" value="1"/>
</dbReference>
<protein>
    <recommendedName>
        <fullName evidence="3">HicB-like antitoxin of toxin-antitoxin system domain-containing protein</fullName>
    </recommendedName>
</protein>
<name>A0A1F7XZD9_9BACT</name>
<accession>A0A1F7XZD9</accession>
<dbReference type="AlphaFoldDB" id="A0A1F7XZD9"/>
<dbReference type="InterPro" id="IPR035069">
    <property type="entry name" value="TTHA1013/TTHA0281-like"/>
</dbReference>
<evidence type="ECO:0000313" key="2">
    <source>
        <dbReference type="Proteomes" id="UP000178750"/>
    </source>
</evidence>
<dbReference type="Proteomes" id="UP000178750">
    <property type="component" value="Unassembled WGS sequence"/>
</dbReference>
<proteinExistence type="predicted"/>
<dbReference type="SUPFAM" id="SSF143100">
    <property type="entry name" value="TTHA1013/TTHA0281-like"/>
    <property type="match status" value="1"/>
</dbReference>
<sequence>MKQNIANYTVVINKEKRTGTKKTCYTAFVPTLGIATDADTLEEVQKEIQSLIQFHLECLVSEGEKIQIEDNNVLVARSQVSL</sequence>
<gene>
    <name evidence="1" type="ORF">A2863_00760</name>
</gene>